<dbReference type="RefSeq" id="WP_058748487.1">
    <property type="nucleotide sequence ID" value="NZ_LDRC01000001.1"/>
</dbReference>
<evidence type="ECO:0000313" key="2">
    <source>
        <dbReference type="Proteomes" id="UP000072763"/>
    </source>
</evidence>
<organism evidence="1 2">
    <name type="scientific">Curtobacterium oceanosedimentum</name>
    <dbReference type="NCBI Taxonomy" id="465820"/>
    <lineage>
        <taxon>Bacteria</taxon>
        <taxon>Bacillati</taxon>
        <taxon>Actinomycetota</taxon>
        <taxon>Actinomycetes</taxon>
        <taxon>Micrococcales</taxon>
        <taxon>Microbacteriaceae</taxon>
        <taxon>Curtobacterium</taxon>
    </lineage>
</organism>
<evidence type="ECO:0000313" key="1">
    <source>
        <dbReference type="EMBL" id="KTR54399.1"/>
    </source>
</evidence>
<accession>A0A147DUT2</accession>
<dbReference type="PATRIC" id="fig|465820.4.peg.11"/>
<reference evidence="1 2" key="1">
    <citation type="journal article" date="2016" name="Front. Microbiol.">
        <title>Genomic Resource of Rice Seed Associated Bacteria.</title>
        <authorList>
            <person name="Midha S."/>
            <person name="Bansal K."/>
            <person name="Sharma S."/>
            <person name="Kumar N."/>
            <person name="Patil P.P."/>
            <person name="Chaudhry V."/>
            <person name="Patil P.B."/>
        </authorList>
    </citation>
    <scope>NUCLEOTIDE SEQUENCE [LARGE SCALE GENOMIC DNA]</scope>
    <source>
        <strain evidence="1 2">NS359</strain>
    </source>
</reference>
<name>A0A147DUT2_9MICO</name>
<proteinExistence type="predicted"/>
<sequence>MQHLLYGFTSVLVADTVATVVLEYATALNQLRLSDLVTVPTTDQSGFPSTVRLLLAPGIALMAEPAPEDALEHEHRGMVAELRARIVAVYAAGIVPPVRAP</sequence>
<dbReference type="EMBL" id="LDRC01000001">
    <property type="protein sequence ID" value="KTR54399.1"/>
    <property type="molecule type" value="Genomic_DNA"/>
</dbReference>
<protein>
    <submittedName>
        <fullName evidence="1">Uncharacterized protein</fullName>
    </submittedName>
</protein>
<gene>
    <name evidence="1" type="ORF">NS359_00055</name>
</gene>
<dbReference type="Proteomes" id="UP000072763">
    <property type="component" value="Unassembled WGS sequence"/>
</dbReference>
<dbReference type="AlphaFoldDB" id="A0A147DUT2"/>
<comment type="caution">
    <text evidence="1">The sequence shown here is derived from an EMBL/GenBank/DDBJ whole genome shotgun (WGS) entry which is preliminary data.</text>
</comment>